<reference evidence="2" key="1">
    <citation type="submission" date="2006-06" db="EMBL/GenBank/DDBJ databases">
        <title>Complete sequence of chromosome of Mycobacterium sp. MCS.</title>
        <authorList>
            <consortium name="US DOE Joint Genome Institute"/>
            <person name="Copeland A."/>
            <person name="Lucas S."/>
            <person name="Lapidus A."/>
            <person name="Barry K."/>
            <person name="Detter J.C."/>
            <person name="Glavina del Rio T."/>
            <person name="Hammon N."/>
            <person name="Israni S."/>
            <person name="Dalin E."/>
            <person name="Tice H."/>
            <person name="Pitluck S."/>
            <person name="Martinez M."/>
            <person name="Schmutz J."/>
            <person name="Larimer F."/>
            <person name="Land M."/>
            <person name="Hauser L."/>
            <person name="Kyrpides N."/>
            <person name="Kim E."/>
            <person name="Miller C.D."/>
            <person name="Hughes J.E."/>
            <person name="Anderson A.J."/>
            <person name="Sims R.C."/>
            <person name="Richardson P."/>
        </authorList>
    </citation>
    <scope>NUCLEOTIDE SEQUENCE [LARGE SCALE GENOMIC DNA]</scope>
    <source>
        <strain evidence="2">MCS</strain>
    </source>
</reference>
<protein>
    <recommendedName>
        <fullName evidence="3">DUF2599 domain-containing protein</fullName>
    </recommendedName>
</protein>
<gene>
    <name evidence="2" type="ordered locus">Mmcs_0645</name>
</gene>
<proteinExistence type="predicted"/>
<dbReference type="EMBL" id="CP000384">
    <property type="protein sequence ID" value="ABG06766.1"/>
    <property type="molecule type" value="Genomic_DNA"/>
</dbReference>
<evidence type="ECO:0008006" key="3">
    <source>
        <dbReference type="Google" id="ProtNLM"/>
    </source>
</evidence>
<feature type="signal peptide" evidence="1">
    <location>
        <begin position="1"/>
        <end position="26"/>
    </location>
</feature>
<evidence type="ECO:0000313" key="2">
    <source>
        <dbReference type="EMBL" id="ABG06766.1"/>
    </source>
</evidence>
<sequence length="138" mass="14814" precursor="true">MRYFLAAVTAALVLPLSMSLSPVAAAQPAPPPPYIDHVTWAKWGDLSSLRVYPTTAGRRAAGQVGTVAEAEHAWAEVLAASPDAAIPGMREQFDCHWQFAEFAAPGKTSWNLEPWRPEVPVEQMVAAGCNPGGTEEPF</sequence>
<evidence type="ECO:0000256" key="1">
    <source>
        <dbReference type="SAM" id="SignalP"/>
    </source>
</evidence>
<name>A0A5Q5BEZ3_MYCSS</name>
<feature type="chain" id="PRO_5038502364" description="DUF2599 domain-containing protein" evidence="1">
    <location>
        <begin position="27"/>
        <end position="138"/>
    </location>
</feature>
<dbReference type="KEGG" id="mmc:Mmcs_0645"/>
<keyword evidence="1" id="KW-0732">Signal</keyword>
<dbReference type="Pfam" id="PF10783">
    <property type="entry name" value="DUF2599"/>
    <property type="match status" value="1"/>
</dbReference>
<dbReference type="InterPro" id="IPR019719">
    <property type="entry name" value="DUF2599"/>
</dbReference>
<accession>A0A5Q5BEZ3</accession>
<organism evidence="2">
    <name type="scientific">Mycobacterium sp. (strain MCS)</name>
    <dbReference type="NCBI Taxonomy" id="164756"/>
    <lineage>
        <taxon>Bacteria</taxon>
        <taxon>Bacillati</taxon>
        <taxon>Actinomycetota</taxon>
        <taxon>Actinomycetes</taxon>
        <taxon>Mycobacteriales</taxon>
        <taxon>Mycobacteriaceae</taxon>
        <taxon>Mycobacterium</taxon>
    </lineage>
</organism>
<dbReference type="AlphaFoldDB" id="A0A5Q5BEZ3"/>